<protein>
    <submittedName>
        <fullName evidence="1">Uncharacterized protein</fullName>
    </submittedName>
</protein>
<evidence type="ECO:0000313" key="1">
    <source>
        <dbReference type="EMBL" id="MBX39591.1"/>
    </source>
</evidence>
<proteinExistence type="predicted"/>
<sequence>MTFDPERKWMLFWLMSI</sequence>
<dbReference type="AlphaFoldDB" id="A0A2P2NAU2"/>
<organism evidence="1">
    <name type="scientific">Rhizophora mucronata</name>
    <name type="common">Asiatic mangrove</name>
    <dbReference type="NCBI Taxonomy" id="61149"/>
    <lineage>
        <taxon>Eukaryota</taxon>
        <taxon>Viridiplantae</taxon>
        <taxon>Streptophyta</taxon>
        <taxon>Embryophyta</taxon>
        <taxon>Tracheophyta</taxon>
        <taxon>Spermatophyta</taxon>
        <taxon>Magnoliopsida</taxon>
        <taxon>eudicotyledons</taxon>
        <taxon>Gunneridae</taxon>
        <taxon>Pentapetalae</taxon>
        <taxon>rosids</taxon>
        <taxon>fabids</taxon>
        <taxon>Malpighiales</taxon>
        <taxon>Rhizophoraceae</taxon>
        <taxon>Rhizophora</taxon>
    </lineage>
</organism>
<accession>A0A2P2NAU2</accession>
<dbReference type="EMBL" id="GGEC01059107">
    <property type="protein sequence ID" value="MBX39591.1"/>
    <property type="molecule type" value="Transcribed_RNA"/>
</dbReference>
<reference evidence="1" key="1">
    <citation type="submission" date="2018-02" db="EMBL/GenBank/DDBJ databases">
        <title>Rhizophora mucronata_Transcriptome.</title>
        <authorList>
            <person name="Meera S.P."/>
            <person name="Sreeshan A."/>
            <person name="Augustine A."/>
        </authorList>
    </citation>
    <scope>NUCLEOTIDE SEQUENCE</scope>
    <source>
        <tissue evidence="1">Leaf</tissue>
    </source>
</reference>
<name>A0A2P2NAU2_RHIMU</name>